<reference evidence="1 2" key="1">
    <citation type="submission" date="2020-08" db="EMBL/GenBank/DDBJ databases">
        <title>Genomic Encyclopedia of Type Strains, Phase IV (KMG-IV): sequencing the most valuable type-strain genomes for metagenomic binning, comparative biology and taxonomic classification.</title>
        <authorList>
            <person name="Goeker M."/>
        </authorList>
    </citation>
    <scope>NUCLEOTIDE SEQUENCE [LARGE SCALE GENOMIC DNA]</scope>
    <source>
        <strain evidence="1 2">DSM 4737</strain>
    </source>
</reference>
<dbReference type="InterPro" id="IPR008000">
    <property type="entry name" value="Rham/fucose_mutarotase"/>
</dbReference>
<dbReference type="GO" id="GO:0062192">
    <property type="term" value="F:L-rhamnose mutarotase activity"/>
    <property type="evidence" value="ECO:0007669"/>
    <property type="project" value="UniProtKB-EC"/>
</dbReference>
<protein>
    <submittedName>
        <fullName evidence="1">L-rhamnose mutarotase</fullName>
        <ecNumber evidence="1">5.1.3.32</ecNumber>
    </submittedName>
</protein>
<evidence type="ECO:0000313" key="2">
    <source>
        <dbReference type="Proteomes" id="UP000545037"/>
    </source>
</evidence>
<sequence length="114" mass="13023">MSAPAVETVAFRMTMNSGQAEEYRRRHDEIWPDLSNALIAAGVVDYRIFLDPVSDALFAVLTRRVDHSMDELPRTQIMQDWWAMMADIMETGPDNVPTQVDLQPVFRLGIADQR</sequence>
<dbReference type="Proteomes" id="UP000545037">
    <property type="component" value="Unassembled WGS sequence"/>
</dbReference>
<proteinExistence type="predicted"/>
<dbReference type="InterPro" id="IPR011008">
    <property type="entry name" value="Dimeric_a/b-barrel"/>
</dbReference>
<dbReference type="GO" id="GO:0019301">
    <property type="term" value="P:rhamnose catabolic process"/>
    <property type="evidence" value="ECO:0007669"/>
    <property type="project" value="TreeGrafter"/>
</dbReference>
<name>A0A7W9FFP5_9CAUL</name>
<dbReference type="SUPFAM" id="SSF54909">
    <property type="entry name" value="Dimeric alpha+beta barrel"/>
    <property type="match status" value="1"/>
</dbReference>
<dbReference type="EC" id="5.1.3.32" evidence="1"/>
<dbReference type="Gene3D" id="3.30.70.100">
    <property type="match status" value="1"/>
</dbReference>
<keyword evidence="2" id="KW-1185">Reference proteome</keyword>
<comment type="caution">
    <text evidence="1">The sequence shown here is derived from an EMBL/GenBank/DDBJ whole genome shotgun (WGS) entry which is preliminary data.</text>
</comment>
<dbReference type="EMBL" id="JACHOR010000006">
    <property type="protein sequence ID" value="MBB5747657.1"/>
    <property type="molecule type" value="Genomic_DNA"/>
</dbReference>
<dbReference type="Pfam" id="PF05336">
    <property type="entry name" value="rhaM"/>
    <property type="match status" value="1"/>
</dbReference>
<dbReference type="AlphaFoldDB" id="A0A7W9FFP5"/>
<dbReference type="PANTHER" id="PTHR34389">
    <property type="entry name" value="L-RHAMNOSE MUTAROTASE"/>
    <property type="match status" value="1"/>
</dbReference>
<keyword evidence="1" id="KW-0413">Isomerase</keyword>
<evidence type="ECO:0000313" key="1">
    <source>
        <dbReference type="EMBL" id="MBB5747657.1"/>
    </source>
</evidence>
<organism evidence="1 2">
    <name type="scientific">Brevundimonas variabilis</name>
    <dbReference type="NCBI Taxonomy" id="74312"/>
    <lineage>
        <taxon>Bacteria</taxon>
        <taxon>Pseudomonadati</taxon>
        <taxon>Pseudomonadota</taxon>
        <taxon>Alphaproteobacteria</taxon>
        <taxon>Caulobacterales</taxon>
        <taxon>Caulobacteraceae</taxon>
        <taxon>Brevundimonas</taxon>
    </lineage>
</organism>
<gene>
    <name evidence="1" type="ORF">GGR13_003285</name>
</gene>
<accession>A0A7W9FFP5</accession>
<dbReference type="RefSeq" id="WP_183214633.1">
    <property type="nucleotide sequence ID" value="NZ_JACHOR010000006.1"/>
</dbReference>
<dbReference type="PANTHER" id="PTHR34389:SF2">
    <property type="entry name" value="L-RHAMNOSE MUTAROTASE"/>
    <property type="match status" value="1"/>
</dbReference>